<feature type="transmembrane region" description="Helical" evidence="1">
    <location>
        <begin position="380"/>
        <end position="404"/>
    </location>
</feature>
<dbReference type="PANTHER" id="PTHR30354">
    <property type="entry name" value="GNT FAMILY GLUCONATE TRANSPORTER"/>
    <property type="match status" value="1"/>
</dbReference>
<dbReference type="AlphaFoldDB" id="A0A385SSZ4"/>
<evidence type="ECO:0000256" key="1">
    <source>
        <dbReference type="SAM" id="Phobius"/>
    </source>
</evidence>
<gene>
    <name evidence="2" type="ORF">D4L85_20385</name>
</gene>
<feature type="transmembrane region" description="Helical" evidence="1">
    <location>
        <begin position="300"/>
        <end position="319"/>
    </location>
</feature>
<feature type="transmembrane region" description="Helical" evidence="1">
    <location>
        <begin position="258"/>
        <end position="280"/>
    </location>
</feature>
<name>A0A385SSZ4_9BACT</name>
<reference evidence="3" key="1">
    <citation type="submission" date="2018-09" db="EMBL/GenBank/DDBJ databases">
        <title>Chryseolinea sp. KIS68-18 isolated from soil.</title>
        <authorList>
            <person name="Weon H.-Y."/>
            <person name="Kwon S.-W."/>
            <person name="Lee S.A."/>
        </authorList>
    </citation>
    <scope>NUCLEOTIDE SEQUENCE [LARGE SCALE GENOMIC DNA]</scope>
    <source>
        <strain evidence="3">KIS68-18</strain>
    </source>
</reference>
<accession>A0A385SSZ4</accession>
<keyword evidence="3" id="KW-1185">Reference proteome</keyword>
<dbReference type="InterPro" id="IPR003474">
    <property type="entry name" value="Glcn_transporter"/>
</dbReference>
<dbReference type="EMBL" id="CP032382">
    <property type="protein sequence ID" value="AYB32790.1"/>
    <property type="molecule type" value="Genomic_DNA"/>
</dbReference>
<feature type="transmembrane region" description="Helical" evidence="1">
    <location>
        <begin position="102"/>
        <end position="127"/>
    </location>
</feature>
<dbReference type="RefSeq" id="WP_119756039.1">
    <property type="nucleotide sequence ID" value="NZ_CP032382.1"/>
</dbReference>
<dbReference type="GO" id="GO:0005886">
    <property type="term" value="C:plasma membrane"/>
    <property type="evidence" value="ECO:0007669"/>
    <property type="project" value="TreeGrafter"/>
</dbReference>
<evidence type="ECO:0000313" key="3">
    <source>
        <dbReference type="Proteomes" id="UP000266183"/>
    </source>
</evidence>
<keyword evidence="1" id="KW-1133">Transmembrane helix</keyword>
<feature type="transmembrane region" description="Helical" evidence="1">
    <location>
        <begin position="62"/>
        <end position="81"/>
    </location>
</feature>
<dbReference type="GO" id="GO:0015128">
    <property type="term" value="F:gluconate transmembrane transporter activity"/>
    <property type="evidence" value="ECO:0007669"/>
    <property type="project" value="InterPro"/>
</dbReference>
<organism evidence="2 3">
    <name type="scientific">Chryseolinea soli</name>
    <dbReference type="NCBI Taxonomy" id="2321403"/>
    <lineage>
        <taxon>Bacteria</taxon>
        <taxon>Pseudomonadati</taxon>
        <taxon>Bacteroidota</taxon>
        <taxon>Cytophagia</taxon>
        <taxon>Cytophagales</taxon>
        <taxon>Fulvivirgaceae</taxon>
        <taxon>Chryseolinea</taxon>
    </lineage>
</organism>
<dbReference type="OrthoDB" id="9787129at2"/>
<dbReference type="PANTHER" id="PTHR30354:SF11">
    <property type="entry name" value="PERMEASE"/>
    <property type="match status" value="1"/>
</dbReference>
<dbReference type="Pfam" id="PF02447">
    <property type="entry name" value="GntP_permease"/>
    <property type="match status" value="1"/>
</dbReference>
<dbReference type="KEGG" id="chk:D4L85_20385"/>
<feature type="transmembrane region" description="Helical" evidence="1">
    <location>
        <begin position="180"/>
        <end position="203"/>
    </location>
</feature>
<protein>
    <submittedName>
        <fullName evidence="2">GntP family permease</fullName>
    </submittedName>
</protein>
<feature type="transmembrane region" description="Helical" evidence="1">
    <location>
        <begin position="355"/>
        <end position="373"/>
    </location>
</feature>
<keyword evidence="1" id="KW-0812">Transmembrane</keyword>
<feature type="transmembrane region" description="Helical" evidence="1">
    <location>
        <begin position="31"/>
        <end position="50"/>
    </location>
</feature>
<dbReference type="Proteomes" id="UP000266183">
    <property type="component" value="Chromosome"/>
</dbReference>
<feature type="transmembrane region" description="Helical" evidence="1">
    <location>
        <begin position="416"/>
        <end position="437"/>
    </location>
</feature>
<sequence length="441" mass="46098">MIHPFYIQLALLLSGIALIVYLTTRLKVHPFFALSLVSVLLGIGAQLPATEVLGIMKDGFGQVMKSLGFIIVLGTTLGIILERTGRTTAIANFILKRVGARHAAFAMSITGFIVGMPIFCDSGFIVLSGLGNSLARKAGLAAASVSVCLATGLYAVHCLIPPHPGAAAAAGIIGVDFGRVLLFGVLVALPAMLVGYGWAVYAGKSAAFSEETESVEAKIPAKHYNVLSSLLPLLVPIFLIGLKSFLVKPTQTSSFAQALAFVGDPSIALVIGIVLCFIGKGNRDRETVSVILREAVEKSGGILVIIGAGGAFGHVLAATKIGDHFSDVLPLQHLGILFPFLLTFLLKTAQGSSTVAILTAASLIFPLLPALGMDTENGKLLCVLAMGGGSMMISHANDAYFWVISRFGGVAMEPMLKVYTVATVGMGLTTLLMVYLLSLVL</sequence>
<feature type="transmembrane region" description="Helical" evidence="1">
    <location>
        <begin position="331"/>
        <end position="349"/>
    </location>
</feature>
<feature type="transmembrane region" description="Helical" evidence="1">
    <location>
        <begin position="223"/>
        <end position="246"/>
    </location>
</feature>
<proteinExistence type="predicted"/>
<feature type="transmembrane region" description="Helical" evidence="1">
    <location>
        <begin position="6"/>
        <end position="24"/>
    </location>
</feature>
<keyword evidence="1" id="KW-0472">Membrane</keyword>
<evidence type="ECO:0000313" key="2">
    <source>
        <dbReference type="EMBL" id="AYB32790.1"/>
    </source>
</evidence>